<dbReference type="InterPro" id="IPR000515">
    <property type="entry name" value="MetI-like"/>
</dbReference>
<keyword evidence="6 7" id="KW-0472">Membrane</keyword>
<protein>
    <submittedName>
        <fullName evidence="10">Oligopeptide transport system permease protein</fullName>
    </submittedName>
</protein>
<feature type="transmembrane region" description="Helical" evidence="7">
    <location>
        <begin position="183"/>
        <end position="203"/>
    </location>
</feature>
<keyword evidence="11" id="KW-1185">Reference proteome</keyword>
<dbReference type="Gene3D" id="1.10.3720.10">
    <property type="entry name" value="MetI-like"/>
    <property type="match status" value="1"/>
</dbReference>
<feature type="transmembrane region" description="Helical" evidence="7">
    <location>
        <begin position="116"/>
        <end position="142"/>
    </location>
</feature>
<dbReference type="Pfam" id="PF12911">
    <property type="entry name" value="OppC_N"/>
    <property type="match status" value="1"/>
</dbReference>
<dbReference type="SUPFAM" id="SSF161098">
    <property type="entry name" value="MetI-like"/>
    <property type="match status" value="1"/>
</dbReference>
<feature type="transmembrane region" description="Helical" evidence="7">
    <location>
        <begin position="49"/>
        <end position="71"/>
    </location>
</feature>
<keyword evidence="2 7" id="KW-0813">Transport</keyword>
<evidence type="ECO:0000256" key="8">
    <source>
        <dbReference type="SAM" id="MobiDB-lite"/>
    </source>
</evidence>
<dbReference type="STRING" id="673521.SAMN05660991_01614"/>
<comment type="similarity">
    <text evidence="7">Belongs to the binding-protein-dependent transport system permease family.</text>
</comment>
<evidence type="ECO:0000256" key="5">
    <source>
        <dbReference type="ARBA" id="ARBA00022989"/>
    </source>
</evidence>
<reference evidence="11" key="1">
    <citation type="submission" date="2016-10" db="EMBL/GenBank/DDBJ databases">
        <authorList>
            <person name="Varghese N."/>
            <person name="Submissions S."/>
        </authorList>
    </citation>
    <scope>NUCLEOTIDE SEQUENCE [LARGE SCALE GENOMIC DNA]</scope>
    <source>
        <strain evidence="11">DSM 45413</strain>
    </source>
</reference>
<feature type="transmembrane region" description="Helical" evidence="7">
    <location>
        <begin position="234"/>
        <end position="256"/>
    </location>
</feature>
<evidence type="ECO:0000256" key="1">
    <source>
        <dbReference type="ARBA" id="ARBA00004651"/>
    </source>
</evidence>
<name>A0A1H8SE06_9ACTN</name>
<feature type="domain" description="ABC transmembrane type-1" evidence="9">
    <location>
        <begin position="112"/>
        <end position="310"/>
    </location>
</feature>
<dbReference type="GO" id="GO:0005886">
    <property type="term" value="C:plasma membrane"/>
    <property type="evidence" value="ECO:0007669"/>
    <property type="project" value="UniProtKB-SubCell"/>
</dbReference>
<keyword evidence="3" id="KW-1003">Cell membrane</keyword>
<evidence type="ECO:0000256" key="3">
    <source>
        <dbReference type="ARBA" id="ARBA00022475"/>
    </source>
</evidence>
<dbReference type="OrthoDB" id="8906042at2"/>
<dbReference type="Pfam" id="PF00528">
    <property type="entry name" value="BPD_transp_1"/>
    <property type="match status" value="1"/>
</dbReference>
<feature type="transmembrane region" description="Helical" evidence="7">
    <location>
        <begin position="154"/>
        <end position="171"/>
    </location>
</feature>
<evidence type="ECO:0000256" key="4">
    <source>
        <dbReference type="ARBA" id="ARBA00022692"/>
    </source>
</evidence>
<keyword evidence="5 7" id="KW-1133">Transmembrane helix</keyword>
<evidence type="ECO:0000259" key="9">
    <source>
        <dbReference type="PROSITE" id="PS50928"/>
    </source>
</evidence>
<gene>
    <name evidence="10" type="ORF">SAMN05660991_01614</name>
</gene>
<dbReference type="PANTHER" id="PTHR43386:SF6">
    <property type="entry name" value="ABC TRANSPORTER PERMEASE PROTEIN"/>
    <property type="match status" value="1"/>
</dbReference>
<organism evidence="10 11">
    <name type="scientific">Trujillonella endophytica</name>
    <dbReference type="NCBI Taxonomy" id="673521"/>
    <lineage>
        <taxon>Bacteria</taxon>
        <taxon>Bacillati</taxon>
        <taxon>Actinomycetota</taxon>
        <taxon>Actinomycetes</taxon>
        <taxon>Geodermatophilales</taxon>
        <taxon>Geodermatophilaceae</taxon>
        <taxon>Trujillonella</taxon>
    </lineage>
</organism>
<dbReference type="InterPro" id="IPR050366">
    <property type="entry name" value="BP-dependent_transpt_permease"/>
</dbReference>
<dbReference type="InterPro" id="IPR035906">
    <property type="entry name" value="MetI-like_sf"/>
</dbReference>
<dbReference type="RefSeq" id="WP_091941940.1">
    <property type="nucleotide sequence ID" value="NZ_FOEE01000004.1"/>
</dbReference>
<dbReference type="GO" id="GO:0055085">
    <property type="term" value="P:transmembrane transport"/>
    <property type="evidence" value="ECO:0007669"/>
    <property type="project" value="InterPro"/>
</dbReference>
<keyword evidence="4 7" id="KW-0812">Transmembrane</keyword>
<accession>A0A1H8SE06</accession>
<evidence type="ECO:0000313" key="11">
    <source>
        <dbReference type="Proteomes" id="UP000198960"/>
    </source>
</evidence>
<comment type="subcellular location">
    <subcellularLocation>
        <location evidence="1 7">Cell membrane</location>
        <topology evidence="1 7">Multi-pass membrane protein</topology>
    </subcellularLocation>
</comment>
<dbReference type="Proteomes" id="UP000198960">
    <property type="component" value="Unassembled WGS sequence"/>
</dbReference>
<evidence type="ECO:0000313" key="10">
    <source>
        <dbReference type="EMBL" id="SEO76584.1"/>
    </source>
</evidence>
<dbReference type="EMBL" id="FOEE01000004">
    <property type="protein sequence ID" value="SEO76584.1"/>
    <property type="molecule type" value="Genomic_DNA"/>
</dbReference>
<proteinExistence type="inferred from homology"/>
<evidence type="ECO:0000256" key="7">
    <source>
        <dbReference type="RuleBase" id="RU363032"/>
    </source>
</evidence>
<feature type="compositionally biased region" description="Basic and acidic residues" evidence="8">
    <location>
        <begin position="1"/>
        <end position="14"/>
    </location>
</feature>
<dbReference type="PROSITE" id="PS50928">
    <property type="entry name" value="ABC_TM1"/>
    <property type="match status" value="1"/>
</dbReference>
<sequence>MTDRQQAELRKDEVEAGTTTGLASPSVDVASGRQNSLWSDAWDSLKRNVLFWIGSVLAVLFILLALLPGLFARGADPDDCALGNSLDKPSAQHWFGFDQQGCDYMATVVYGARNSLIIGVLAVLFVLVLGVVMGAIAGYFGGATDSLLSRVTDIFYALPLVLGALVLLRVGPTTNIPIINKPGPAAVALALALFGWMTAMRLVRSQVIAVKSADYVAAARAMGASHRRILVRHILPNAVAPVLVYATITIGVLIAAEATLTYLGVGLQRPTHSWGLQIEAGQSLLRTAPHLVLFPSLILTLTVMAFILMGDALRDALDPRQRA</sequence>
<feature type="region of interest" description="Disordered" evidence="8">
    <location>
        <begin position="1"/>
        <end position="27"/>
    </location>
</feature>
<evidence type="ECO:0000256" key="6">
    <source>
        <dbReference type="ARBA" id="ARBA00023136"/>
    </source>
</evidence>
<feature type="transmembrane region" description="Helical" evidence="7">
    <location>
        <begin position="292"/>
        <end position="313"/>
    </location>
</feature>
<dbReference type="InterPro" id="IPR025966">
    <property type="entry name" value="OppC_N"/>
</dbReference>
<dbReference type="PANTHER" id="PTHR43386">
    <property type="entry name" value="OLIGOPEPTIDE TRANSPORT SYSTEM PERMEASE PROTEIN APPC"/>
    <property type="match status" value="1"/>
</dbReference>
<dbReference type="CDD" id="cd06261">
    <property type="entry name" value="TM_PBP2"/>
    <property type="match status" value="1"/>
</dbReference>
<evidence type="ECO:0000256" key="2">
    <source>
        <dbReference type="ARBA" id="ARBA00022448"/>
    </source>
</evidence>
<dbReference type="AlphaFoldDB" id="A0A1H8SE06"/>